<dbReference type="STRING" id="45357.A0A2V1AXK4"/>
<name>A0A2V1AXK4_9ASCO</name>
<dbReference type="VEuPathDB" id="FungiDB:CXQ85_005068"/>
<dbReference type="PROSITE" id="PS50904">
    <property type="entry name" value="PRELI_MSF1"/>
    <property type="match status" value="1"/>
</dbReference>
<accession>A0A2V1AXK4</accession>
<keyword evidence="3" id="KW-1185">Reference proteome</keyword>
<dbReference type="GO" id="GO:0005758">
    <property type="term" value="C:mitochondrial intermembrane space"/>
    <property type="evidence" value="ECO:0007669"/>
    <property type="project" value="InterPro"/>
</dbReference>
<organism evidence="2 3">
    <name type="scientific">Candidozyma haemuli</name>
    <dbReference type="NCBI Taxonomy" id="45357"/>
    <lineage>
        <taxon>Eukaryota</taxon>
        <taxon>Fungi</taxon>
        <taxon>Dikarya</taxon>
        <taxon>Ascomycota</taxon>
        <taxon>Saccharomycotina</taxon>
        <taxon>Pichiomycetes</taxon>
        <taxon>Metschnikowiaceae</taxon>
        <taxon>Candidozyma</taxon>
    </lineage>
</organism>
<evidence type="ECO:0000313" key="3">
    <source>
        <dbReference type="Proteomes" id="UP000244309"/>
    </source>
</evidence>
<reference evidence="2 3" key="1">
    <citation type="submission" date="2017-12" db="EMBL/GenBank/DDBJ databases">
        <title>Genome Sequence of a Multidrug-Resistant Candida haemulonii Isolate from a Patient with Chronic Leg Ulcers in Israel.</title>
        <authorList>
            <person name="Chow N.A."/>
            <person name="Gade L."/>
            <person name="Batra D."/>
            <person name="Rowe L.A."/>
            <person name="Ben-Ami R."/>
            <person name="Loparev V.N."/>
            <person name="Litvintseva A.P."/>
        </authorList>
    </citation>
    <scope>NUCLEOTIDE SEQUENCE [LARGE SCALE GENOMIC DNA]</scope>
    <source>
        <strain evidence="2 3">B11899</strain>
    </source>
</reference>
<dbReference type="InterPro" id="IPR037365">
    <property type="entry name" value="Slowmo/Ups"/>
</dbReference>
<dbReference type="RefSeq" id="XP_025343439.1">
    <property type="nucleotide sequence ID" value="XM_025488672.1"/>
</dbReference>
<dbReference type="AlphaFoldDB" id="A0A2V1AXK4"/>
<sequence>MVQFIKASNSYDFDFSTASFAYMNKYPNPFAKHVRSTDTLEQYVDENGMLRTTKLVVKTGSLPLFIKPFLGSSLDSWIVEKSIIDPRSGTMKAYCANVDHRKFIKVEEYLHYQSEGARTHISSKVKFSSNFAAMKERIEVWSHNRFQKNMSNSQEGLKYVMNKFKEKMRQESWAKI</sequence>
<evidence type="ECO:0000259" key="1">
    <source>
        <dbReference type="PROSITE" id="PS50904"/>
    </source>
</evidence>
<dbReference type="Pfam" id="PF04707">
    <property type="entry name" value="PRELI"/>
    <property type="match status" value="1"/>
</dbReference>
<dbReference type="Proteomes" id="UP000244309">
    <property type="component" value="Unassembled WGS sequence"/>
</dbReference>
<dbReference type="GeneID" id="37010398"/>
<dbReference type="EMBL" id="PKFO01000008">
    <property type="protein sequence ID" value="PVH22499.1"/>
    <property type="molecule type" value="Genomic_DNA"/>
</dbReference>
<protein>
    <recommendedName>
        <fullName evidence="1">PRELI/MSF1 domain-containing protein</fullName>
    </recommendedName>
</protein>
<dbReference type="PANTHER" id="PTHR11158">
    <property type="entry name" value="MSF1/PX19 RELATED"/>
    <property type="match status" value="1"/>
</dbReference>
<proteinExistence type="predicted"/>
<dbReference type="InterPro" id="IPR006797">
    <property type="entry name" value="PRELI/MSF1_dom"/>
</dbReference>
<dbReference type="OrthoDB" id="341300at2759"/>
<comment type="caution">
    <text evidence="2">The sequence shown here is derived from an EMBL/GenBank/DDBJ whole genome shotgun (WGS) entry which is preliminary data.</text>
</comment>
<feature type="domain" description="PRELI/MSF1" evidence="1">
    <location>
        <begin position="2"/>
        <end position="169"/>
    </location>
</feature>
<gene>
    <name evidence="2" type="ORF">CXQ85_005068</name>
</gene>
<evidence type="ECO:0000313" key="2">
    <source>
        <dbReference type="EMBL" id="PVH22499.1"/>
    </source>
</evidence>